<name>A0A2W2C9G8_9ACTN</name>
<organism evidence="2 3">
    <name type="scientific">Jiangella anatolica</name>
    <dbReference type="NCBI Taxonomy" id="2670374"/>
    <lineage>
        <taxon>Bacteria</taxon>
        <taxon>Bacillati</taxon>
        <taxon>Actinomycetota</taxon>
        <taxon>Actinomycetes</taxon>
        <taxon>Jiangellales</taxon>
        <taxon>Jiangellaceae</taxon>
        <taxon>Jiangella</taxon>
    </lineage>
</organism>
<sequence>MAFALAAGLITAVSFGAAQPASALQSCPAPTQPPVAGIEYWIQQYSGNGVTVCWGMDNAGGIAQLAAVMQIVDLADGAQVRLRSDYVCPPGGCPGVFAPDTQFEKHTAEEWHDLWGGGSGGPGTLFSTTNAGFFKDDRNPTTALTFPQLTTGSVTSYGYAFYGGPDFTNAKASLTLGPPGLGQAVKMRNFGPEYAILNVNQHWGCNTSGHGCTAGYDGTVGFHPAVNLTGNPDDVARRTMVGVNASVNVNASRVYILTTVRSYKLADARQMLKYFGSQSEVQLDGGGSTSSISEYHQIDSTIFRPVPQVLMVYSAP</sequence>
<dbReference type="AlphaFoldDB" id="A0A2W2C9G8"/>
<dbReference type="EMBL" id="POTW01000012">
    <property type="protein sequence ID" value="PZF84847.1"/>
    <property type="molecule type" value="Genomic_DNA"/>
</dbReference>
<keyword evidence="3" id="KW-1185">Reference proteome</keyword>
<gene>
    <name evidence="2" type="ORF">C1I92_07230</name>
</gene>
<protein>
    <recommendedName>
        <fullName evidence="4">Phosphodiester glycosidase domain-containing protein</fullName>
    </recommendedName>
</protein>
<feature type="chain" id="PRO_5015866746" description="Phosphodiester glycosidase domain-containing protein" evidence="1">
    <location>
        <begin position="24"/>
        <end position="316"/>
    </location>
</feature>
<evidence type="ECO:0008006" key="4">
    <source>
        <dbReference type="Google" id="ProtNLM"/>
    </source>
</evidence>
<evidence type="ECO:0000313" key="3">
    <source>
        <dbReference type="Proteomes" id="UP000248764"/>
    </source>
</evidence>
<proteinExistence type="predicted"/>
<comment type="caution">
    <text evidence="2">The sequence shown here is derived from an EMBL/GenBank/DDBJ whole genome shotgun (WGS) entry which is preliminary data.</text>
</comment>
<keyword evidence="1" id="KW-0732">Signal</keyword>
<evidence type="ECO:0000256" key="1">
    <source>
        <dbReference type="SAM" id="SignalP"/>
    </source>
</evidence>
<dbReference type="Proteomes" id="UP000248764">
    <property type="component" value="Unassembled WGS sequence"/>
</dbReference>
<feature type="signal peptide" evidence="1">
    <location>
        <begin position="1"/>
        <end position="23"/>
    </location>
</feature>
<accession>A0A2W2C9G8</accession>
<dbReference type="RefSeq" id="WP_111253983.1">
    <property type="nucleotide sequence ID" value="NZ_POTW01000012.1"/>
</dbReference>
<evidence type="ECO:0000313" key="2">
    <source>
        <dbReference type="EMBL" id="PZF84847.1"/>
    </source>
</evidence>
<reference evidence="2 3" key="1">
    <citation type="submission" date="2018-01" db="EMBL/GenBank/DDBJ databases">
        <title>Draft genome sequence of Jiangella sp. GTF31.</title>
        <authorList>
            <person name="Sahin N."/>
            <person name="Ay H."/>
            <person name="Saygin H."/>
        </authorList>
    </citation>
    <scope>NUCLEOTIDE SEQUENCE [LARGE SCALE GENOMIC DNA]</scope>
    <source>
        <strain evidence="2 3">GTF31</strain>
    </source>
</reference>